<evidence type="ECO:0000313" key="2">
    <source>
        <dbReference type="EMBL" id="GLX69855.1"/>
    </source>
</evidence>
<protein>
    <recommendedName>
        <fullName evidence="1">NTP pyrophosphohydrolase MazG-like domain-containing protein</fullName>
    </recommendedName>
</protein>
<dbReference type="SUPFAM" id="SSF101386">
    <property type="entry name" value="all-alpha NTP pyrophosphatases"/>
    <property type="match status" value="1"/>
</dbReference>
<dbReference type="CDD" id="cd11523">
    <property type="entry name" value="NTP-PPase"/>
    <property type="match status" value="1"/>
</dbReference>
<evidence type="ECO:0000259" key="1">
    <source>
        <dbReference type="Pfam" id="PF03819"/>
    </source>
</evidence>
<dbReference type="RefSeq" id="WP_284240626.1">
    <property type="nucleotide sequence ID" value="NZ_BSSQ01000016.1"/>
</dbReference>
<keyword evidence="3" id="KW-1185">Reference proteome</keyword>
<name>A0ABQ6GH78_9BACL</name>
<dbReference type="PIRSF" id="PIRSF036521">
    <property type="entry name" value="UCP036521_pph"/>
    <property type="match status" value="1"/>
</dbReference>
<sequence length="112" mass="12803">MKETEIQQWIQDFYKQRGWSDYGPFERIAFLTEEVGETARAVRAMEIGRDRPDEDPQSAEGLKQDFIEELGDIMGNVFILASLYDVSIAEVLEAHKNKLSKRYNESIAGGQS</sequence>
<organism evidence="2 3">
    <name type="scientific">Paenibacillus glycanilyticus</name>
    <dbReference type="NCBI Taxonomy" id="126569"/>
    <lineage>
        <taxon>Bacteria</taxon>
        <taxon>Bacillati</taxon>
        <taxon>Bacillota</taxon>
        <taxon>Bacilli</taxon>
        <taxon>Bacillales</taxon>
        <taxon>Paenibacillaceae</taxon>
        <taxon>Paenibacillus</taxon>
    </lineage>
</organism>
<dbReference type="InterPro" id="IPR011411">
    <property type="entry name" value="MazG-related_YvdC"/>
</dbReference>
<feature type="domain" description="NTP pyrophosphohydrolase MazG-like" evidence="1">
    <location>
        <begin position="28"/>
        <end position="104"/>
    </location>
</feature>
<dbReference type="EMBL" id="BSSQ01000016">
    <property type="protein sequence ID" value="GLX69855.1"/>
    <property type="molecule type" value="Genomic_DNA"/>
</dbReference>
<dbReference type="PANTHER" id="PTHR42692">
    <property type="entry name" value="NUCLEOTIDE PYROPHOSPHOHYDROLASE"/>
    <property type="match status" value="1"/>
</dbReference>
<dbReference type="InterPro" id="IPR004518">
    <property type="entry name" value="MazG-like_dom"/>
</dbReference>
<reference evidence="2 3" key="1">
    <citation type="submission" date="2023-03" db="EMBL/GenBank/DDBJ databases">
        <title>Draft genome sequence of the bacteria which degrade cell wall of Tricholomamatutake.</title>
        <authorList>
            <person name="Konishi Y."/>
            <person name="Fukuta Y."/>
            <person name="Shirasaka N."/>
        </authorList>
    </citation>
    <scope>NUCLEOTIDE SEQUENCE [LARGE SCALE GENOMIC DNA]</scope>
    <source>
        <strain evidence="3">mu1</strain>
    </source>
</reference>
<dbReference type="InterPro" id="IPR047046">
    <property type="entry name" value="YpjD/YvdC"/>
</dbReference>
<dbReference type="Proteomes" id="UP001157114">
    <property type="component" value="Unassembled WGS sequence"/>
</dbReference>
<accession>A0ABQ6GH78</accession>
<evidence type="ECO:0000313" key="3">
    <source>
        <dbReference type="Proteomes" id="UP001157114"/>
    </source>
</evidence>
<proteinExistence type="predicted"/>
<comment type="caution">
    <text evidence="2">The sequence shown here is derived from an EMBL/GenBank/DDBJ whole genome shotgun (WGS) entry which is preliminary data.</text>
</comment>
<dbReference type="Gene3D" id="1.10.287.1080">
    <property type="entry name" value="MazG-like"/>
    <property type="match status" value="1"/>
</dbReference>
<gene>
    <name evidence="2" type="primary">yvdC</name>
    <name evidence="2" type="ORF">MU1_42010</name>
</gene>
<dbReference type="Pfam" id="PF03819">
    <property type="entry name" value="MazG"/>
    <property type="match status" value="1"/>
</dbReference>
<dbReference type="PANTHER" id="PTHR42692:SF2">
    <property type="entry name" value="IG HYPOTHETICAL 16995"/>
    <property type="match status" value="1"/>
</dbReference>